<dbReference type="Proteomes" id="UP000466442">
    <property type="component" value="Linkage Group LG16"/>
</dbReference>
<dbReference type="Gene3D" id="3.30.2010.10">
    <property type="entry name" value="Metalloproteases ('zincins'), catalytic domain"/>
    <property type="match status" value="1"/>
</dbReference>
<name>A0A8S9WNX9_APOLU</name>
<protein>
    <recommendedName>
        <fullName evidence="4">Ste24 endopeptidase</fullName>
    </recommendedName>
</protein>
<evidence type="ECO:0008006" key="4">
    <source>
        <dbReference type="Google" id="ProtNLM"/>
    </source>
</evidence>
<evidence type="ECO:0000313" key="2">
    <source>
        <dbReference type="EMBL" id="KAF6198377.1"/>
    </source>
</evidence>
<dbReference type="AlphaFoldDB" id="A0A8S9WNX9"/>
<feature type="transmembrane region" description="Helical" evidence="1">
    <location>
        <begin position="99"/>
        <end position="118"/>
    </location>
</feature>
<proteinExistence type="predicted"/>
<reference evidence="2" key="1">
    <citation type="journal article" date="2021" name="Mol. Ecol. Resour.">
        <title>Apolygus lucorum genome provides insights into omnivorousness and mesophyll feeding.</title>
        <authorList>
            <person name="Liu Y."/>
            <person name="Liu H."/>
            <person name="Wang H."/>
            <person name="Huang T."/>
            <person name="Liu B."/>
            <person name="Yang B."/>
            <person name="Yin L."/>
            <person name="Li B."/>
            <person name="Zhang Y."/>
            <person name="Zhang S."/>
            <person name="Jiang F."/>
            <person name="Zhang X."/>
            <person name="Ren Y."/>
            <person name="Wang B."/>
            <person name="Wang S."/>
            <person name="Lu Y."/>
            <person name="Wu K."/>
            <person name="Fan W."/>
            <person name="Wang G."/>
        </authorList>
    </citation>
    <scope>NUCLEOTIDE SEQUENCE</scope>
    <source>
        <strain evidence="2">12Hb</strain>
    </source>
</reference>
<feature type="transmembrane region" description="Helical" evidence="1">
    <location>
        <begin position="6"/>
        <end position="23"/>
    </location>
</feature>
<keyword evidence="1" id="KW-0472">Membrane</keyword>
<evidence type="ECO:0000313" key="3">
    <source>
        <dbReference type="Proteomes" id="UP000466442"/>
    </source>
</evidence>
<keyword evidence="3" id="KW-1185">Reference proteome</keyword>
<dbReference type="EMBL" id="WIXP02000016">
    <property type="protein sequence ID" value="KAF6198377.1"/>
    <property type="molecule type" value="Genomic_DNA"/>
</dbReference>
<accession>A0A8S9WNX9</accession>
<keyword evidence="1" id="KW-0812">Transmembrane</keyword>
<feature type="transmembrane region" description="Helical" evidence="1">
    <location>
        <begin position="138"/>
        <end position="158"/>
    </location>
</feature>
<feature type="transmembrane region" description="Helical" evidence="1">
    <location>
        <begin position="202"/>
        <end position="226"/>
    </location>
</feature>
<evidence type="ECO:0000256" key="1">
    <source>
        <dbReference type="SAM" id="Phobius"/>
    </source>
</evidence>
<keyword evidence="1" id="KW-1133">Transmembrane helix</keyword>
<gene>
    <name evidence="2" type="ORF">GE061_008125</name>
</gene>
<sequence length="444" mass="50636">MDHRFQAFLGITGLAYFWKMYILTRNLINVSFMAAPPDDMKNLKKPATWENLRIQDPFPSKGMDDSLAARMCETENCDGEGSVFAALRTATIQRDMTELYVMVYNFGVSMIKLSTGYYPALWLRTSWASENLSVRAAYFFSVDNFITASWLVPLYVTTSAISKHAELGAKLHMGFFKQSMKASLVIQLVNGFSFLPEKVRNFGWIMVASGVYSAVLVIPMTVILTLKQTFPRARDDHIGKNLKRFAETVGFPPSDIFVGPRVDYPEAKYSNVLSRQMLFYNTLLTDLCSTPEQVIAVVGHEIGRRNVYYCFFKEVSYFIELFGLSYICMKTLENPVLYNLFGFEVWNDVHPNILLYLSCIHIWPILTEVASCCRSWVLYELELLADDFVCSVGYPLSLMMGILTLAGTSSQYPIFDDPWYASYCLGVPTVQERLERIEERLGIE</sequence>
<dbReference type="PANTHER" id="PTHR10120">
    <property type="entry name" value="CAAX PRENYL PROTEASE 1"/>
    <property type="match status" value="1"/>
</dbReference>
<comment type="caution">
    <text evidence="2">The sequence shown here is derived from an EMBL/GenBank/DDBJ whole genome shotgun (WGS) entry which is preliminary data.</text>
</comment>
<organism evidence="2 3">
    <name type="scientific">Apolygus lucorum</name>
    <name type="common">Small green plant bug</name>
    <name type="synonym">Lygocoris lucorum</name>
    <dbReference type="NCBI Taxonomy" id="248454"/>
    <lineage>
        <taxon>Eukaryota</taxon>
        <taxon>Metazoa</taxon>
        <taxon>Ecdysozoa</taxon>
        <taxon>Arthropoda</taxon>
        <taxon>Hexapoda</taxon>
        <taxon>Insecta</taxon>
        <taxon>Pterygota</taxon>
        <taxon>Neoptera</taxon>
        <taxon>Paraneoptera</taxon>
        <taxon>Hemiptera</taxon>
        <taxon>Heteroptera</taxon>
        <taxon>Panheteroptera</taxon>
        <taxon>Cimicomorpha</taxon>
        <taxon>Miridae</taxon>
        <taxon>Mirini</taxon>
        <taxon>Apolygus</taxon>
    </lineage>
</organism>